<sequence length="46" mass="5481">MVNSDLCQINRPYFGRKIAFRLERDHAYLRLFWSLDETCPSGTNVF</sequence>
<protein>
    <submittedName>
        <fullName evidence="1">Uncharacterized protein</fullName>
    </submittedName>
</protein>
<proteinExistence type="predicted"/>
<reference evidence="1" key="1">
    <citation type="submission" date="2019-11" db="EMBL/GenBank/DDBJ databases">
        <authorList>
            <person name="Feng L."/>
        </authorList>
    </citation>
    <scope>NUCLEOTIDE SEQUENCE</scope>
    <source>
        <strain evidence="1">PmerdaeLFYP103</strain>
    </source>
</reference>
<name>A0A6N3CYI1_9BACT</name>
<dbReference type="AlphaFoldDB" id="A0A6N3CYI1"/>
<organism evidence="1">
    <name type="scientific">Parabacteroides merdae</name>
    <dbReference type="NCBI Taxonomy" id="46503"/>
    <lineage>
        <taxon>Bacteria</taxon>
        <taxon>Pseudomonadati</taxon>
        <taxon>Bacteroidota</taxon>
        <taxon>Bacteroidia</taxon>
        <taxon>Bacteroidales</taxon>
        <taxon>Tannerellaceae</taxon>
        <taxon>Parabacteroides</taxon>
    </lineage>
</organism>
<dbReference type="EMBL" id="CACRUV010000019">
    <property type="protein sequence ID" value="VYU20178.1"/>
    <property type="molecule type" value="Genomic_DNA"/>
</dbReference>
<gene>
    <name evidence="1" type="ORF">PMLFYP103_01471</name>
</gene>
<accession>A0A6N3CYI1</accession>
<evidence type="ECO:0000313" key="1">
    <source>
        <dbReference type="EMBL" id="VYU20178.1"/>
    </source>
</evidence>